<keyword evidence="10" id="KW-0812">Transmembrane</keyword>
<protein>
    <recommendedName>
        <fullName evidence="2">histidine kinase</fullName>
        <ecNumber evidence="2">2.7.13.3</ecNumber>
    </recommendedName>
</protein>
<evidence type="ECO:0000313" key="13">
    <source>
        <dbReference type="Proteomes" id="UP000239895"/>
    </source>
</evidence>
<keyword evidence="4" id="KW-0808">Transferase</keyword>
<evidence type="ECO:0000256" key="6">
    <source>
        <dbReference type="ARBA" id="ARBA00022777"/>
    </source>
</evidence>
<dbReference type="PANTHER" id="PTHR24421:SF10">
    <property type="entry name" value="NITRATE_NITRITE SENSOR PROTEIN NARQ"/>
    <property type="match status" value="1"/>
</dbReference>
<dbReference type="CDD" id="cd16917">
    <property type="entry name" value="HATPase_UhpB-NarQ-NarX-like"/>
    <property type="match status" value="1"/>
</dbReference>
<feature type="domain" description="Histidine kinase/HSP90-like ATPase" evidence="11">
    <location>
        <begin position="281"/>
        <end position="383"/>
    </location>
</feature>
<evidence type="ECO:0000256" key="4">
    <source>
        <dbReference type="ARBA" id="ARBA00022679"/>
    </source>
</evidence>
<dbReference type="SUPFAM" id="SSF55874">
    <property type="entry name" value="ATPase domain of HSP90 chaperone/DNA topoisomerase II/histidine kinase"/>
    <property type="match status" value="1"/>
</dbReference>
<evidence type="ECO:0000256" key="3">
    <source>
        <dbReference type="ARBA" id="ARBA00022553"/>
    </source>
</evidence>
<dbReference type="EMBL" id="PVTX01000014">
    <property type="protein sequence ID" value="PRZ03343.1"/>
    <property type="molecule type" value="Genomic_DNA"/>
</dbReference>
<keyword evidence="8" id="KW-0902">Two-component regulatory system</keyword>
<dbReference type="GO" id="GO:0016301">
    <property type="term" value="F:kinase activity"/>
    <property type="evidence" value="ECO:0007669"/>
    <property type="project" value="UniProtKB-KW"/>
</dbReference>
<keyword evidence="5" id="KW-0547">Nucleotide-binding</keyword>
<name>A0ABX5EDY6_9MICO</name>
<comment type="catalytic activity">
    <reaction evidence="1">
        <text>ATP + protein L-histidine = ADP + protein N-phospho-L-histidine.</text>
        <dbReference type="EC" id="2.7.13.3"/>
    </reaction>
</comment>
<keyword evidence="7" id="KW-0067">ATP-binding</keyword>
<evidence type="ECO:0000259" key="11">
    <source>
        <dbReference type="SMART" id="SM00387"/>
    </source>
</evidence>
<evidence type="ECO:0000256" key="7">
    <source>
        <dbReference type="ARBA" id="ARBA00022840"/>
    </source>
</evidence>
<comment type="caution">
    <text evidence="12">The sequence shown here is derived from an EMBL/GenBank/DDBJ whole genome shotgun (WGS) entry which is preliminary data.</text>
</comment>
<dbReference type="EC" id="2.7.13.3" evidence="2"/>
<organism evidence="12 13">
    <name type="scientific">Isoptericola halotolerans</name>
    <dbReference type="NCBI Taxonomy" id="300560"/>
    <lineage>
        <taxon>Bacteria</taxon>
        <taxon>Bacillati</taxon>
        <taxon>Actinomycetota</taxon>
        <taxon>Actinomycetes</taxon>
        <taxon>Micrococcales</taxon>
        <taxon>Promicromonosporaceae</taxon>
        <taxon>Isoptericola</taxon>
    </lineage>
</organism>
<keyword evidence="6 12" id="KW-0418">Kinase</keyword>
<feature type="transmembrane region" description="Helical" evidence="10">
    <location>
        <begin position="61"/>
        <end position="85"/>
    </location>
</feature>
<dbReference type="InterPro" id="IPR050482">
    <property type="entry name" value="Sensor_HK_TwoCompSys"/>
</dbReference>
<dbReference type="Gene3D" id="3.30.565.10">
    <property type="entry name" value="Histidine kinase-like ATPase, C-terminal domain"/>
    <property type="match status" value="1"/>
</dbReference>
<dbReference type="InterPro" id="IPR036890">
    <property type="entry name" value="HATPase_C_sf"/>
</dbReference>
<dbReference type="Proteomes" id="UP000239895">
    <property type="component" value="Unassembled WGS sequence"/>
</dbReference>
<proteinExistence type="predicted"/>
<evidence type="ECO:0000313" key="12">
    <source>
        <dbReference type="EMBL" id="PRZ03343.1"/>
    </source>
</evidence>
<feature type="compositionally biased region" description="Gly residues" evidence="9">
    <location>
        <begin position="339"/>
        <end position="348"/>
    </location>
</feature>
<dbReference type="Pfam" id="PF07730">
    <property type="entry name" value="HisKA_3"/>
    <property type="match status" value="1"/>
</dbReference>
<feature type="region of interest" description="Disordered" evidence="9">
    <location>
        <begin position="321"/>
        <end position="348"/>
    </location>
</feature>
<evidence type="ECO:0000256" key="10">
    <source>
        <dbReference type="SAM" id="Phobius"/>
    </source>
</evidence>
<feature type="transmembrane region" description="Helical" evidence="10">
    <location>
        <begin position="37"/>
        <end position="55"/>
    </location>
</feature>
<feature type="transmembrane region" description="Helical" evidence="10">
    <location>
        <begin position="12"/>
        <end position="30"/>
    </location>
</feature>
<keyword evidence="10" id="KW-0472">Membrane</keyword>
<keyword evidence="10" id="KW-1133">Transmembrane helix</keyword>
<dbReference type="Gene3D" id="1.20.5.1930">
    <property type="match status" value="1"/>
</dbReference>
<gene>
    <name evidence="12" type="ORF">BCL65_11457</name>
</gene>
<reference evidence="12 13" key="1">
    <citation type="submission" date="2018-03" db="EMBL/GenBank/DDBJ databases">
        <title>Comparative analysis of microorganisms from saline springs in Andes Mountain Range, Colombia.</title>
        <authorList>
            <person name="Rubin E."/>
        </authorList>
    </citation>
    <scope>NUCLEOTIDE SEQUENCE [LARGE SCALE GENOMIC DNA]</scope>
    <source>
        <strain evidence="12 13">CG 23</strain>
    </source>
</reference>
<evidence type="ECO:0000256" key="9">
    <source>
        <dbReference type="SAM" id="MobiDB-lite"/>
    </source>
</evidence>
<keyword evidence="13" id="KW-1185">Reference proteome</keyword>
<keyword evidence="3" id="KW-0597">Phosphoprotein</keyword>
<evidence type="ECO:0000256" key="1">
    <source>
        <dbReference type="ARBA" id="ARBA00000085"/>
    </source>
</evidence>
<dbReference type="InterPro" id="IPR003594">
    <property type="entry name" value="HATPase_dom"/>
</dbReference>
<dbReference type="InterPro" id="IPR011712">
    <property type="entry name" value="Sig_transdc_His_kin_sub3_dim/P"/>
</dbReference>
<sequence length="383" mass="40091">MHVPTVPSRLLAGAWLAIAALTVLVVVTAHLDAPDGLLLDVAVGLAALGLCGLLFTRHAVAAALGLAVLAALSPAATPAATAATLQVARSRPLRTALPVAVAGALGHAVQALWHPVPLPLEWWLLCDVAVHAALLGWGAFWQERALVLWSLRDRARRAEAEQEQRVTEARTAERTRIAREMHDTLAHRLSLLAATAGALEYRPDADPVALAAAAGRVRSGVSDALEDLRQVIRLLRADPQDLGHAPTLADVARLVEEARSAGSDVAYDAPPTDVADQVPPGVRRTVFRVVQEGLTNARRHAPSAAVRVDLELADGAARVRVTDDGAGPGTPGVRPRSGTGIGPGSGTGIVGLRERVTLLDGRLDAGARAGGGFVLEAWLPWER</sequence>
<accession>A0ABX5EDY6</accession>
<evidence type="ECO:0000256" key="2">
    <source>
        <dbReference type="ARBA" id="ARBA00012438"/>
    </source>
</evidence>
<dbReference type="RefSeq" id="WP_106269675.1">
    <property type="nucleotide sequence ID" value="NZ_PVTX01000014.1"/>
</dbReference>
<dbReference type="SMART" id="SM00387">
    <property type="entry name" value="HATPase_c"/>
    <property type="match status" value="1"/>
</dbReference>
<dbReference type="Pfam" id="PF02518">
    <property type="entry name" value="HATPase_c"/>
    <property type="match status" value="1"/>
</dbReference>
<dbReference type="PANTHER" id="PTHR24421">
    <property type="entry name" value="NITRATE/NITRITE SENSOR PROTEIN NARX-RELATED"/>
    <property type="match status" value="1"/>
</dbReference>
<evidence type="ECO:0000256" key="8">
    <source>
        <dbReference type="ARBA" id="ARBA00023012"/>
    </source>
</evidence>
<evidence type="ECO:0000256" key="5">
    <source>
        <dbReference type="ARBA" id="ARBA00022741"/>
    </source>
</evidence>